<dbReference type="SMART" id="SM00382">
    <property type="entry name" value="AAA"/>
    <property type="match status" value="2"/>
</dbReference>
<dbReference type="EMBL" id="JAAKZV010000017">
    <property type="protein sequence ID" value="NGN63573.1"/>
    <property type="molecule type" value="Genomic_DNA"/>
</dbReference>
<dbReference type="PROSITE" id="PS50893">
    <property type="entry name" value="ABC_TRANSPORTER_2"/>
    <property type="match status" value="2"/>
</dbReference>
<keyword evidence="6 10" id="KW-0067">ATP-binding</keyword>
<dbReference type="GO" id="GO:0005524">
    <property type="term" value="F:ATP binding"/>
    <property type="evidence" value="ECO:0007669"/>
    <property type="project" value="UniProtKB-KW"/>
</dbReference>
<dbReference type="PROSITE" id="PS00211">
    <property type="entry name" value="ABC_TRANSPORTER_1"/>
    <property type="match status" value="2"/>
</dbReference>
<dbReference type="CDD" id="cd03257">
    <property type="entry name" value="ABC_NikE_OppD_transporters"/>
    <property type="match status" value="2"/>
</dbReference>
<dbReference type="NCBIfam" id="TIGR01727">
    <property type="entry name" value="oligo_HPY"/>
    <property type="match status" value="2"/>
</dbReference>
<keyword evidence="4" id="KW-1003">Cell membrane</keyword>
<comment type="similarity">
    <text evidence="2">Belongs to the ABC transporter superfamily.</text>
</comment>
<evidence type="ECO:0000256" key="4">
    <source>
        <dbReference type="ARBA" id="ARBA00022475"/>
    </source>
</evidence>
<dbReference type="Pfam" id="PF08352">
    <property type="entry name" value="oligo_HPY"/>
    <property type="match status" value="2"/>
</dbReference>
<dbReference type="InterPro" id="IPR003593">
    <property type="entry name" value="AAA+_ATPase"/>
</dbReference>
<proteinExistence type="inferred from homology"/>
<dbReference type="NCBIfam" id="NF007739">
    <property type="entry name" value="PRK10419.1"/>
    <property type="match status" value="2"/>
</dbReference>
<dbReference type="AlphaFoldDB" id="A0A6G4TUT1"/>
<keyword evidence="3" id="KW-0813">Transport</keyword>
<dbReference type="RefSeq" id="WP_165233212.1">
    <property type="nucleotide sequence ID" value="NZ_JAAKZV010000017.1"/>
</dbReference>
<dbReference type="Pfam" id="PF00005">
    <property type="entry name" value="ABC_tran"/>
    <property type="match status" value="2"/>
</dbReference>
<accession>A0A6G4TUT1</accession>
<evidence type="ECO:0000256" key="1">
    <source>
        <dbReference type="ARBA" id="ARBA00004202"/>
    </source>
</evidence>
<reference evidence="10 11" key="1">
    <citation type="submission" date="2020-02" db="EMBL/GenBank/DDBJ databases">
        <title>Whole-genome analyses of novel actinobacteria.</title>
        <authorList>
            <person name="Sahin N."/>
        </authorList>
    </citation>
    <scope>NUCLEOTIDE SEQUENCE [LARGE SCALE GENOMIC DNA]</scope>
    <source>
        <strain evidence="10 11">A7024</strain>
    </source>
</reference>
<name>A0A6G4TUT1_9ACTN</name>
<dbReference type="GO" id="GO:0015833">
    <property type="term" value="P:peptide transport"/>
    <property type="evidence" value="ECO:0007669"/>
    <property type="project" value="InterPro"/>
</dbReference>
<dbReference type="Proteomes" id="UP000481583">
    <property type="component" value="Unassembled WGS sequence"/>
</dbReference>
<keyword evidence="5" id="KW-0547">Nucleotide-binding</keyword>
<dbReference type="InterPro" id="IPR050388">
    <property type="entry name" value="ABC_Ni/Peptide_Import"/>
</dbReference>
<dbReference type="FunFam" id="3.40.50.300:FF:000016">
    <property type="entry name" value="Oligopeptide ABC transporter ATP-binding component"/>
    <property type="match status" value="2"/>
</dbReference>
<evidence type="ECO:0000313" key="10">
    <source>
        <dbReference type="EMBL" id="NGN63573.1"/>
    </source>
</evidence>
<feature type="region of interest" description="Disordered" evidence="8">
    <location>
        <begin position="606"/>
        <end position="640"/>
    </location>
</feature>
<dbReference type="InterPro" id="IPR027417">
    <property type="entry name" value="P-loop_NTPase"/>
</dbReference>
<evidence type="ECO:0000256" key="6">
    <source>
        <dbReference type="ARBA" id="ARBA00022840"/>
    </source>
</evidence>
<gene>
    <name evidence="10" type="ORF">G5C51_06590</name>
</gene>
<dbReference type="GO" id="GO:0016887">
    <property type="term" value="F:ATP hydrolysis activity"/>
    <property type="evidence" value="ECO:0007669"/>
    <property type="project" value="InterPro"/>
</dbReference>
<dbReference type="NCBIfam" id="NF008453">
    <property type="entry name" value="PRK11308.1"/>
    <property type="match status" value="2"/>
</dbReference>
<dbReference type="Gene3D" id="3.40.50.300">
    <property type="entry name" value="P-loop containing nucleotide triphosphate hydrolases"/>
    <property type="match status" value="2"/>
</dbReference>
<evidence type="ECO:0000313" key="11">
    <source>
        <dbReference type="Proteomes" id="UP000481583"/>
    </source>
</evidence>
<dbReference type="InterPro" id="IPR003439">
    <property type="entry name" value="ABC_transporter-like_ATP-bd"/>
</dbReference>
<keyword evidence="11" id="KW-1185">Reference proteome</keyword>
<evidence type="ECO:0000256" key="2">
    <source>
        <dbReference type="ARBA" id="ARBA00005417"/>
    </source>
</evidence>
<evidence type="ECO:0000256" key="5">
    <source>
        <dbReference type="ARBA" id="ARBA00022741"/>
    </source>
</evidence>
<dbReference type="InterPro" id="IPR017871">
    <property type="entry name" value="ABC_transporter-like_CS"/>
</dbReference>
<evidence type="ECO:0000256" key="7">
    <source>
        <dbReference type="ARBA" id="ARBA00023136"/>
    </source>
</evidence>
<organism evidence="10 11">
    <name type="scientific">Streptomyces coryli</name>
    <dbReference type="NCBI Taxonomy" id="1128680"/>
    <lineage>
        <taxon>Bacteria</taxon>
        <taxon>Bacillati</taxon>
        <taxon>Actinomycetota</taxon>
        <taxon>Actinomycetes</taxon>
        <taxon>Kitasatosporales</taxon>
        <taxon>Streptomycetaceae</taxon>
        <taxon>Streptomyces</taxon>
    </lineage>
</organism>
<sequence>MTAAPVIQVRDLNIAFTTPGGRLHAVRGVDLDVRAGQTLAVVGESGSGKSVTALAMLGEVRDPGTVESGTVTFHGRDVFAMSEAERAGLRGGKISMVFQDPMNSLDPVMKVGAQLEETLHAKRPDLDRQQVRDRALELMRVVGIPAPQRRYHDYPFAFSGGMRQRMMIALAMCGDPEVLVADEPTTALDVTVQAQILQVFARLNREFGTAVVLVTHNFGVVAEVCDEVAVMYAGRIVERARVPAVFTAARHPYTRALIESVPNMSSRLDRRLPVIDGGPPDPAHPAPGCAFRPRCPRAVGRCATDDPALETMGADGAEAACWNPAPAGEATSAAELLPRAIRPEHGDGAAVAAALDGTDLTRHHRVRARLFSRSGAGVVRAVDGVSVSVAPGETLGIVGESGCGKSSLARLLVRADEPTSGTVRAAGRDVTGLSGRRLGDFRRTVQMIFQDPQASLNPRRTVRQLIEEPMIVHGIEPDREARRKRCVELLDAVGLPADVLDRRPRQFSGGQLQRICIARALAVDPEVIICDEPVSALDVSLQAQVVNLLDELQAERGLAYVFISHDVSLVRYFSDRIAVMYLGTVVETGPAVPVVDAPLHPYTRSLIDSVPEPDAATAERRDERGPALTGDLPSPLDPPGGCRFHPRCPIGPQHREGRERCVTEAPVLRELGPGRAAACHFAEELLPDA</sequence>
<dbReference type="GO" id="GO:0005886">
    <property type="term" value="C:plasma membrane"/>
    <property type="evidence" value="ECO:0007669"/>
    <property type="project" value="UniProtKB-SubCell"/>
</dbReference>
<evidence type="ECO:0000256" key="8">
    <source>
        <dbReference type="SAM" id="MobiDB-lite"/>
    </source>
</evidence>
<comment type="subcellular location">
    <subcellularLocation>
        <location evidence="1">Cell membrane</location>
        <topology evidence="1">Peripheral membrane protein</topology>
    </subcellularLocation>
</comment>
<keyword evidence="7" id="KW-0472">Membrane</keyword>
<evidence type="ECO:0000256" key="3">
    <source>
        <dbReference type="ARBA" id="ARBA00022448"/>
    </source>
</evidence>
<dbReference type="InterPro" id="IPR013563">
    <property type="entry name" value="Oligopep_ABC_C"/>
</dbReference>
<dbReference type="PANTHER" id="PTHR43297:SF2">
    <property type="entry name" value="DIPEPTIDE TRANSPORT ATP-BINDING PROTEIN DPPD"/>
    <property type="match status" value="1"/>
</dbReference>
<dbReference type="PANTHER" id="PTHR43297">
    <property type="entry name" value="OLIGOPEPTIDE TRANSPORT ATP-BINDING PROTEIN APPD"/>
    <property type="match status" value="1"/>
</dbReference>
<feature type="domain" description="ABC transporter" evidence="9">
    <location>
        <begin position="366"/>
        <end position="607"/>
    </location>
</feature>
<comment type="caution">
    <text evidence="10">The sequence shown here is derived from an EMBL/GenBank/DDBJ whole genome shotgun (WGS) entry which is preliminary data.</text>
</comment>
<evidence type="ECO:0000259" key="9">
    <source>
        <dbReference type="PROSITE" id="PS50893"/>
    </source>
</evidence>
<dbReference type="SUPFAM" id="SSF52540">
    <property type="entry name" value="P-loop containing nucleoside triphosphate hydrolases"/>
    <property type="match status" value="2"/>
</dbReference>
<protein>
    <submittedName>
        <fullName evidence="10">ABC transporter ATP-binding protein</fullName>
    </submittedName>
</protein>
<feature type="domain" description="ABC transporter" evidence="9">
    <location>
        <begin position="9"/>
        <end position="258"/>
    </location>
</feature>